<evidence type="ECO:0000259" key="3">
    <source>
        <dbReference type="Pfam" id="PF00534"/>
    </source>
</evidence>
<sequence>MTPLRWTVIATQVPPGGSLGGVVRYTTELIRALAQREDVIVSALTTRAAADTVADLVGSSARVSTVPNAPVPLLSVVERHAPLTGLRRDPDVVHGIKHLVPARSTALRVLTVHDMLLLDRGADFGRAKRLLLPPSYRASIRDADLLLCVSEATRQRLKAQVPGAEQRAAVVHLATSESLRAATARPIAALAGRRFALVVGDSSPRKNLRTVIAAWCKIHEQLPEVALAIAGPPNWGATDVGEAYEQLVTAGAVVPLGHVADAELRWAYEYADVVLCPSLAEGFGLPAAEALDFGAPVIVSDDAALQEVAAGRALAVLPPLAVDRWVASTVAAFGAVRRVQRPHTSRTWEARTWNARTWHNVAEDSVSAVNQAVRSRRMSGSGS</sequence>
<reference evidence="6" key="1">
    <citation type="submission" date="2023-07" db="EMBL/GenBank/DDBJ databases">
        <title>30 novel species of actinomycetes from the DSMZ collection.</title>
        <authorList>
            <person name="Nouioui I."/>
        </authorList>
    </citation>
    <scope>NUCLEOTIDE SEQUENCE [LARGE SCALE GENOMIC DNA]</scope>
    <source>
        <strain evidence="6">DSM 44399</strain>
    </source>
</reference>
<evidence type="ECO:0000313" key="5">
    <source>
        <dbReference type="EMBL" id="MDT0260284.1"/>
    </source>
</evidence>
<evidence type="ECO:0000256" key="2">
    <source>
        <dbReference type="ARBA" id="ARBA00022679"/>
    </source>
</evidence>
<dbReference type="EMBL" id="JAVREH010000002">
    <property type="protein sequence ID" value="MDT0260284.1"/>
    <property type="molecule type" value="Genomic_DNA"/>
</dbReference>
<protein>
    <submittedName>
        <fullName evidence="5">Glycosyltransferase family 1 protein</fullName>
    </submittedName>
</protein>
<name>A0ABU2J710_9ACTN</name>
<gene>
    <name evidence="5" type="ORF">RM423_02635</name>
</gene>
<dbReference type="PANTHER" id="PTHR46401:SF2">
    <property type="entry name" value="GLYCOSYLTRANSFERASE WBBK-RELATED"/>
    <property type="match status" value="1"/>
</dbReference>
<evidence type="ECO:0000313" key="6">
    <source>
        <dbReference type="Proteomes" id="UP001183176"/>
    </source>
</evidence>
<comment type="caution">
    <text evidence="5">The sequence shown here is derived from an EMBL/GenBank/DDBJ whole genome shotgun (WGS) entry which is preliminary data.</text>
</comment>
<organism evidence="5 6">
    <name type="scientific">Jatrophihabitans lederbergiae</name>
    <dbReference type="NCBI Taxonomy" id="3075547"/>
    <lineage>
        <taxon>Bacteria</taxon>
        <taxon>Bacillati</taxon>
        <taxon>Actinomycetota</taxon>
        <taxon>Actinomycetes</taxon>
        <taxon>Jatrophihabitantales</taxon>
        <taxon>Jatrophihabitantaceae</taxon>
        <taxon>Jatrophihabitans</taxon>
    </lineage>
</organism>
<dbReference type="InterPro" id="IPR001296">
    <property type="entry name" value="Glyco_trans_1"/>
</dbReference>
<accession>A0ABU2J710</accession>
<dbReference type="RefSeq" id="WP_311421437.1">
    <property type="nucleotide sequence ID" value="NZ_JAVREH010000002.1"/>
</dbReference>
<dbReference type="InterPro" id="IPR028098">
    <property type="entry name" value="Glyco_trans_4-like_N"/>
</dbReference>
<dbReference type="Gene3D" id="3.40.50.2000">
    <property type="entry name" value="Glycogen Phosphorylase B"/>
    <property type="match status" value="2"/>
</dbReference>
<feature type="domain" description="Glycosyltransferase subfamily 4-like N-terminal" evidence="4">
    <location>
        <begin position="20"/>
        <end position="172"/>
    </location>
</feature>
<dbReference type="SUPFAM" id="SSF53756">
    <property type="entry name" value="UDP-Glycosyltransferase/glycogen phosphorylase"/>
    <property type="match status" value="1"/>
</dbReference>
<dbReference type="PANTHER" id="PTHR46401">
    <property type="entry name" value="GLYCOSYLTRANSFERASE WBBK-RELATED"/>
    <property type="match status" value="1"/>
</dbReference>
<proteinExistence type="predicted"/>
<feature type="domain" description="Glycosyl transferase family 1" evidence="3">
    <location>
        <begin position="192"/>
        <end position="309"/>
    </location>
</feature>
<evidence type="ECO:0000256" key="1">
    <source>
        <dbReference type="ARBA" id="ARBA00022676"/>
    </source>
</evidence>
<dbReference type="Pfam" id="PF00534">
    <property type="entry name" value="Glycos_transf_1"/>
    <property type="match status" value="1"/>
</dbReference>
<keyword evidence="1" id="KW-0328">Glycosyltransferase</keyword>
<dbReference type="Proteomes" id="UP001183176">
    <property type="component" value="Unassembled WGS sequence"/>
</dbReference>
<evidence type="ECO:0000259" key="4">
    <source>
        <dbReference type="Pfam" id="PF13439"/>
    </source>
</evidence>
<keyword evidence="6" id="KW-1185">Reference proteome</keyword>
<keyword evidence="2" id="KW-0808">Transferase</keyword>
<dbReference type="CDD" id="cd03809">
    <property type="entry name" value="GT4_MtfB-like"/>
    <property type="match status" value="1"/>
</dbReference>
<dbReference type="Pfam" id="PF13439">
    <property type="entry name" value="Glyco_transf_4"/>
    <property type="match status" value="1"/>
</dbReference>